<reference evidence="1" key="1">
    <citation type="journal article" date="2014" name="Int. J. Syst. Evol. Microbiol.">
        <title>Complete genome of a new Firmicutes species belonging to the dominant human colonic microbiota ('Ruminococcus bicirculans') reveals two chromosomes and a selective capacity to utilize plant glucans.</title>
        <authorList>
            <consortium name="NISC Comparative Sequencing Program"/>
            <person name="Wegmann U."/>
            <person name="Louis P."/>
            <person name="Goesmann A."/>
            <person name="Henrissat B."/>
            <person name="Duncan S.H."/>
            <person name="Flint H.J."/>
        </authorList>
    </citation>
    <scope>NUCLEOTIDE SEQUENCE</scope>
    <source>
        <strain evidence="1">JCM 17590</strain>
    </source>
</reference>
<dbReference type="RefSeq" id="WP_344792937.1">
    <property type="nucleotide sequence ID" value="NZ_BAABBV010000002.1"/>
</dbReference>
<name>A0ABP7ZP62_9MICO</name>
<comment type="caution">
    <text evidence="1">The sequence shown here is derived from an EMBL/GenBank/DDBJ whole genome shotgun (WGS) entry which is preliminary data.</text>
</comment>
<proteinExistence type="predicted"/>
<gene>
    <name evidence="1" type="ORF">GCM10022286_32420</name>
</gene>
<evidence type="ECO:0000313" key="1">
    <source>
        <dbReference type="EMBL" id="GAA4166930.1"/>
    </source>
</evidence>
<organism evidence="1 2">
    <name type="scientific">Gryllotalpicola daejeonensis</name>
    <dbReference type="NCBI Taxonomy" id="993087"/>
    <lineage>
        <taxon>Bacteria</taxon>
        <taxon>Bacillati</taxon>
        <taxon>Actinomycetota</taxon>
        <taxon>Actinomycetes</taxon>
        <taxon>Micrococcales</taxon>
        <taxon>Microbacteriaceae</taxon>
        <taxon>Gryllotalpicola</taxon>
    </lineage>
</organism>
<dbReference type="InterPro" id="IPR011042">
    <property type="entry name" value="6-blade_b-propeller_TolB-like"/>
</dbReference>
<evidence type="ECO:0000313" key="2">
    <source>
        <dbReference type="Proteomes" id="UP001415169"/>
    </source>
</evidence>
<accession>A0ABP7ZP62</accession>
<sequence length="298" mass="31937">MARDFAPGQSATLWIYDLEADAPREVLTSDTLLFEAPNWMPDGSALIVNGAGRLFWVPATATAGDAQLTEIDLGGIPEINNDHVIAPNGSAVFVSAEDGHLYEVPLDGSGPRQVSHDHGDFRHYLHGISRDGSTLAYIGLSWDGDRRVTNVYLLPLDGGDEVQLTDDPYQDDGAEFGPGPDGDEWVYFNSERAGGAAGHAQLFRVRPDGASVTQLTDDERVNWFPHPSPDGAHLAYVSYPPGTEGHPENIADVRLRLTTPAGGTGRDLVTVFGGQGAMNVGSWAPDSSAFAYVTYSEL</sequence>
<dbReference type="PANTHER" id="PTHR36842:SF1">
    <property type="entry name" value="PROTEIN TOLB"/>
    <property type="match status" value="1"/>
</dbReference>
<dbReference type="PANTHER" id="PTHR36842">
    <property type="entry name" value="PROTEIN TOLB HOMOLOG"/>
    <property type="match status" value="1"/>
</dbReference>
<dbReference type="SUPFAM" id="SSF82171">
    <property type="entry name" value="DPP6 N-terminal domain-like"/>
    <property type="match status" value="1"/>
</dbReference>
<dbReference type="EMBL" id="BAABBV010000002">
    <property type="protein sequence ID" value="GAA4166930.1"/>
    <property type="molecule type" value="Genomic_DNA"/>
</dbReference>
<dbReference type="Gene3D" id="2.120.10.30">
    <property type="entry name" value="TolB, C-terminal domain"/>
    <property type="match status" value="1"/>
</dbReference>
<dbReference type="Proteomes" id="UP001415169">
    <property type="component" value="Unassembled WGS sequence"/>
</dbReference>
<protein>
    <submittedName>
        <fullName evidence="1">PD40 domain-containing protein</fullName>
    </submittedName>
</protein>
<keyword evidence="2" id="KW-1185">Reference proteome</keyword>
<reference evidence="1" key="2">
    <citation type="submission" date="2023-12" db="EMBL/GenBank/DDBJ databases">
        <authorList>
            <person name="Sun Q."/>
            <person name="Inoue M."/>
        </authorList>
    </citation>
    <scope>NUCLEOTIDE SEQUENCE</scope>
    <source>
        <strain evidence="1">JCM 17590</strain>
    </source>
</reference>